<evidence type="ECO:0000256" key="4">
    <source>
        <dbReference type="SAM" id="MobiDB-lite"/>
    </source>
</evidence>
<dbReference type="OMA" id="YLRLWAP"/>
<reference evidence="9" key="3">
    <citation type="journal article" date="2012" name="PLoS Pathog.">
        <title>Comparative genomics of the apicomplexan parasites Toxoplasma gondii and Neospora caninum: Coccidia differing in host range and transmission strategy.</title>
        <authorList>
            <person name="Reid A.J."/>
            <person name="Vermont S.J."/>
            <person name="Cotton J.A."/>
            <person name="Harris D."/>
            <person name="Hill-Cawthorne G.A."/>
            <person name="Konen-Waisman S."/>
            <person name="Latham S.M."/>
            <person name="Mourier T."/>
            <person name="Norton R."/>
            <person name="Quail M.A."/>
            <person name="Sanders M."/>
            <person name="Shanmugam D."/>
            <person name="Sohal A."/>
            <person name="Wasmuth J.D."/>
            <person name="Brunk B."/>
            <person name="Grigg M.E."/>
            <person name="Howard J.C."/>
            <person name="Parkinson J."/>
            <person name="Roos D.S."/>
            <person name="Trees A.J."/>
            <person name="Berriman M."/>
            <person name="Pain A."/>
            <person name="Wastling J.M."/>
        </authorList>
    </citation>
    <scope>NUCLEOTIDE SEQUENCE [LARGE SCALE GENOMIC DNA]</scope>
    <source>
        <strain evidence="9">Liverpool</strain>
    </source>
</reference>
<dbReference type="PROSITE" id="PS00108">
    <property type="entry name" value="PROTEIN_KINASE_ST"/>
    <property type="match status" value="1"/>
</dbReference>
<dbReference type="GO" id="GO:0005737">
    <property type="term" value="C:cytoplasm"/>
    <property type="evidence" value="ECO:0007669"/>
    <property type="project" value="TreeGrafter"/>
</dbReference>
<dbReference type="InParanoid" id="F0VG79"/>
<keyword evidence="8" id="KW-0418">Kinase</keyword>
<dbReference type="EMBL" id="LN714482">
    <property type="protein sequence ID" value="CEL66704.1"/>
    <property type="molecule type" value="Genomic_DNA"/>
</dbReference>
<feature type="binding site" evidence="3">
    <location>
        <position position="414"/>
    </location>
    <ligand>
        <name>ATP</name>
        <dbReference type="ChEBI" id="CHEBI:30616"/>
    </ligand>
</feature>
<dbReference type="GO" id="GO:0005524">
    <property type="term" value="F:ATP binding"/>
    <property type="evidence" value="ECO:0007669"/>
    <property type="project" value="UniProtKB-UniRule"/>
</dbReference>
<feature type="domain" description="Protein kinase" evidence="6">
    <location>
        <begin position="386"/>
        <end position="694"/>
    </location>
</feature>
<dbReference type="Pfam" id="PF00069">
    <property type="entry name" value="Pkinase"/>
    <property type="match status" value="1"/>
</dbReference>
<reference evidence="7" key="1">
    <citation type="submission" date="2011-02" db="EMBL/GenBank/DDBJ databases">
        <authorList>
            <person name="Aslett M."/>
        </authorList>
    </citation>
    <scope>NUCLEOTIDE SEQUENCE</scope>
    <source>
        <strain evidence="7">Liverpool</strain>
    </source>
</reference>
<dbReference type="OrthoDB" id="333676at2759"/>
<keyword evidence="1 3" id="KW-0547">Nucleotide-binding</keyword>
<keyword evidence="5" id="KW-0732">Signal</keyword>
<feature type="region of interest" description="Disordered" evidence="4">
    <location>
        <begin position="257"/>
        <end position="311"/>
    </location>
</feature>
<feature type="compositionally biased region" description="Low complexity" evidence="4">
    <location>
        <begin position="201"/>
        <end position="220"/>
    </location>
</feature>
<feature type="compositionally biased region" description="Polar residues" evidence="4">
    <location>
        <begin position="63"/>
        <end position="74"/>
    </location>
</feature>
<dbReference type="GeneID" id="13443495"/>
<dbReference type="EMBL" id="FR823389">
    <property type="protein sequence ID" value="CBZ52723.1"/>
    <property type="molecule type" value="Genomic_DNA"/>
</dbReference>
<evidence type="ECO:0000313" key="8">
    <source>
        <dbReference type="EMBL" id="CEL66704.1"/>
    </source>
</evidence>
<dbReference type="PROSITE" id="PS50011">
    <property type="entry name" value="PROTEIN_KINASE_DOM"/>
    <property type="match status" value="1"/>
</dbReference>
<feature type="chain" id="PRO_5007655190" evidence="5">
    <location>
        <begin position="21"/>
        <end position="704"/>
    </location>
</feature>
<keyword evidence="8" id="KW-0808">Transferase</keyword>
<proteinExistence type="predicted"/>
<evidence type="ECO:0000256" key="5">
    <source>
        <dbReference type="SAM" id="SignalP"/>
    </source>
</evidence>
<feature type="compositionally biased region" description="Polar residues" evidence="4">
    <location>
        <begin position="267"/>
        <end position="281"/>
    </location>
</feature>
<feature type="compositionally biased region" description="Basic and acidic residues" evidence="4">
    <location>
        <begin position="75"/>
        <end position="95"/>
    </location>
</feature>
<dbReference type="Gene3D" id="1.10.510.10">
    <property type="entry name" value="Transferase(Phosphotransferase) domain 1"/>
    <property type="match status" value="1"/>
</dbReference>
<feature type="region of interest" description="Disordered" evidence="4">
    <location>
        <begin position="201"/>
        <end position="230"/>
    </location>
</feature>
<feature type="signal peptide" evidence="5">
    <location>
        <begin position="1"/>
        <end position="20"/>
    </location>
</feature>
<evidence type="ECO:0000313" key="7">
    <source>
        <dbReference type="EMBL" id="CBZ52723.1"/>
    </source>
</evidence>
<dbReference type="PANTHER" id="PTHR24361">
    <property type="entry name" value="MITOGEN-ACTIVATED KINASE KINASE KINASE"/>
    <property type="match status" value="1"/>
</dbReference>
<dbReference type="SMART" id="SM00220">
    <property type="entry name" value="S_TKc"/>
    <property type="match status" value="1"/>
</dbReference>
<organism evidence="7 9">
    <name type="scientific">Neospora caninum (strain Liverpool)</name>
    <dbReference type="NCBI Taxonomy" id="572307"/>
    <lineage>
        <taxon>Eukaryota</taxon>
        <taxon>Sar</taxon>
        <taxon>Alveolata</taxon>
        <taxon>Apicomplexa</taxon>
        <taxon>Conoidasida</taxon>
        <taxon>Coccidia</taxon>
        <taxon>Eucoccidiorida</taxon>
        <taxon>Eimeriorina</taxon>
        <taxon>Sarcocystidae</taxon>
        <taxon>Neospora</taxon>
    </lineage>
</organism>
<feature type="compositionally biased region" description="Polar residues" evidence="4">
    <location>
        <begin position="97"/>
        <end position="108"/>
    </location>
</feature>
<dbReference type="SUPFAM" id="SSF56112">
    <property type="entry name" value="Protein kinase-like (PK-like)"/>
    <property type="match status" value="1"/>
</dbReference>
<name>F0VG79_NEOCL</name>
<keyword evidence="9" id="KW-1185">Reference proteome</keyword>
<feature type="compositionally biased region" description="Polar residues" evidence="4">
    <location>
        <begin position="148"/>
        <end position="157"/>
    </location>
</feature>
<feature type="region of interest" description="Disordered" evidence="4">
    <location>
        <begin position="142"/>
        <end position="188"/>
    </location>
</feature>
<gene>
    <name evidence="8" type="ORF">BN1204_025120</name>
    <name evidence="7" type="ORF">NCLIV_025120</name>
</gene>
<dbReference type="InterPro" id="IPR000719">
    <property type="entry name" value="Prot_kinase_dom"/>
</dbReference>
<dbReference type="InterPro" id="IPR011009">
    <property type="entry name" value="Kinase-like_dom_sf"/>
</dbReference>
<feature type="compositionally biased region" description="Low complexity" evidence="4">
    <location>
        <begin position="117"/>
        <end position="129"/>
    </location>
</feature>
<evidence type="ECO:0000256" key="1">
    <source>
        <dbReference type="ARBA" id="ARBA00022741"/>
    </source>
</evidence>
<evidence type="ECO:0000313" key="9">
    <source>
        <dbReference type="Proteomes" id="UP000007494"/>
    </source>
</evidence>
<keyword evidence="2 3" id="KW-0067">ATP-binding</keyword>
<dbReference type="RefSeq" id="XP_003882755.1">
    <property type="nucleotide sequence ID" value="XM_003882706.1"/>
</dbReference>
<dbReference type="InterPro" id="IPR017441">
    <property type="entry name" value="Protein_kinase_ATP_BS"/>
</dbReference>
<evidence type="ECO:0000259" key="6">
    <source>
        <dbReference type="PROSITE" id="PS50011"/>
    </source>
</evidence>
<sequence length="704" mass="76329">MKVTTQRLTLFLSLLSYARCATSRYLVSEEGQQLPRTTATDTRPPAPPVLDQSGNSKKRKWSYGSSRADLSQSAVEHKRDGYTVEERQDAGDRIQDQPGTRGSASGSSCGDLPCQVSPVSASPSSPSTSMKALKRHDLAHFSAGRSGPETTPATEAFSSPERFRLTLRNPPRAGEVSPNIHDPAGQRDTTKGYFFARRSSDFSGASSSAPSGEAAPGSAPNRNPHYNPESVNELLSVSTGHLPLNPQTRAPIAVGCSRRPSAEAPHSPTNAGTSHPASTVSAYVPVRTLGADRSNKQRHNRRPSNASAEEVTQLREAAGQLLVSPADTRAQQAALREAVQARQRSSVGRHGRREETPEWIESTIGKVFPRGKPVSTLNANGDSAYVINEGYLGAGNFGVVIKVALSDGGRYAAKVAYGQICLKQGMRADELNAAISSVRRQMAEAVQQELRARDMLLAKGYTLTRLADNFGIPVCKMILKLPEDRETHVRYGSHLFLLSREIMLLPLLVGATLANLVQPNPSVPLQQAVARQTILALAKFHELGVAHGDVKRSNIILDIHGRAHLIDMGNVKVLSSCVSNDDTVYMPIFSPELAKSQQVPQQPCVNRGPLDVWAMGVTLFQFICDGKLPYGISDAPTAYRERMSYLSQIRLADFSARVCPGADPAVMGIALQFLHPDPLQRPVLEQFVKSYAFFQQSARTTLQT</sequence>
<evidence type="ECO:0000256" key="3">
    <source>
        <dbReference type="PROSITE-ProRule" id="PRU10141"/>
    </source>
</evidence>
<dbReference type="PROSITE" id="PS00107">
    <property type="entry name" value="PROTEIN_KINASE_ATP"/>
    <property type="match status" value="1"/>
</dbReference>
<protein>
    <submittedName>
        <fullName evidence="8">Rhoptry kinase family protein ROP16, putative</fullName>
    </submittedName>
</protein>
<accession>F0VG79</accession>
<dbReference type="eggNOG" id="KOG0583">
    <property type="taxonomic scope" value="Eukaryota"/>
</dbReference>
<dbReference type="Proteomes" id="UP000007494">
    <property type="component" value="Chromosome VIIb"/>
</dbReference>
<feature type="region of interest" description="Disordered" evidence="4">
    <location>
        <begin position="29"/>
        <end position="130"/>
    </location>
</feature>
<dbReference type="VEuPathDB" id="ToxoDB:NCLIV_025120"/>
<reference evidence="8" key="4">
    <citation type="journal article" date="2015" name="PLoS ONE">
        <title>Comprehensive Evaluation of Toxoplasma gondii VEG and Neospora caninum LIV Genomes with Tachyzoite Stage Transcriptome and Proteome Defines Novel Transcript Features.</title>
        <authorList>
            <person name="Ramaprasad A."/>
            <person name="Mourier T."/>
            <person name="Naeem R."/>
            <person name="Malas T.B."/>
            <person name="Moussa E."/>
            <person name="Panigrahi A."/>
            <person name="Vermont S.J."/>
            <person name="Otto T.D."/>
            <person name="Wastling J."/>
            <person name="Pain A."/>
        </authorList>
    </citation>
    <scope>NUCLEOTIDE SEQUENCE</scope>
    <source>
        <strain evidence="8">Liverpool</strain>
    </source>
</reference>
<dbReference type="InterPro" id="IPR053235">
    <property type="entry name" value="Ser_Thr_kinase"/>
</dbReference>
<dbReference type="AlphaFoldDB" id="F0VG79"/>
<reference evidence="7" key="2">
    <citation type="submission" date="2011-03" db="EMBL/GenBank/DDBJ databases">
        <title>Comparative genomics and transcriptomics of Neospora caninum and Toxoplasma gondii.</title>
        <authorList>
            <person name="Reid A.J."/>
            <person name="Sohal A."/>
            <person name="Harris D."/>
            <person name="Quail M."/>
            <person name="Sanders M."/>
            <person name="Berriman M."/>
            <person name="Wastling J.M."/>
            <person name="Pain A."/>
        </authorList>
    </citation>
    <scope>NUCLEOTIDE SEQUENCE</scope>
    <source>
        <strain evidence="7">Liverpool</strain>
    </source>
</reference>
<dbReference type="InterPro" id="IPR008271">
    <property type="entry name" value="Ser/Thr_kinase_AS"/>
</dbReference>
<evidence type="ECO:0000256" key="2">
    <source>
        <dbReference type="ARBA" id="ARBA00022840"/>
    </source>
</evidence>
<dbReference type="GO" id="GO:0004674">
    <property type="term" value="F:protein serine/threonine kinase activity"/>
    <property type="evidence" value="ECO:0007669"/>
    <property type="project" value="TreeGrafter"/>
</dbReference>